<gene>
    <name evidence="4" type="ORF">DME_LOCUS2179</name>
</gene>
<dbReference type="PANTHER" id="PTHR23147">
    <property type="entry name" value="SERINE/ARGININE RICH SPLICING FACTOR"/>
    <property type="match status" value="1"/>
</dbReference>
<dbReference type="Proteomes" id="UP000038040">
    <property type="component" value="Unplaced"/>
</dbReference>
<feature type="compositionally biased region" description="Basic and acidic residues" evidence="2">
    <location>
        <begin position="185"/>
        <end position="208"/>
    </location>
</feature>
<dbReference type="Pfam" id="PF00076">
    <property type="entry name" value="RRM_1"/>
    <property type="match status" value="1"/>
</dbReference>
<organism evidence="5 7">
    <name type="scientific">Dracunculus medinensis</name>
    <name type="common">Guinea worm</name>
    <dbReference type="NCBI Taxonomy" id="318479"/>
    <lineage>
        <taxon>Eukaryota</taxon>
        <taxon>Metazoa</taxon>
        <taxon>Ecdysozoa</taxon>
        <taxon>Nematoda</taxon>
        <taxon>Chromadorea</taxon>
        <taxon>Rhabditida</taxon>
        <taxon>Spirurina</taxon>
        <taxon>Dracunculoidea</taxon>
        <taxon>Dracunculidae</taxon>
        <taxon>Dracunculus</taxon>
    </lineage>
</organism>
<evidence type="ECO:0000256" key="2">
    <source>
        <dbReference type="SAM" id="MobiDB-lite"/>
    </source>
</evidence>
<evidence type="ECO:0000313" key="7">
    <source>
        <dbReference type="WBParaSite" id="DME_0000805401-mRNA-1"/>
    </source>
</evidence>
<dbReference type="OrthoDB" id="5970at2759"/>
<dbReference type="InterPro" id="IPR000504">
    <property type="entry name" value="RRM_dom"/>
</dbReference>
<proteinExistence type="predicted"/>
<feature type="domain" description="RRM" evidence="3">
    <location>
        <begin position="37"/>
        <end position="133"/>
    </location>
</feature>
<evidence type="ECO:0000256" key="1">
    <source>
        <dbReference type="PROSITE-ProRule" id="PRU00176"/>
    </source>
</evidence>
<dbReference type="SMART" id="SM00360">
    <property type="entry name" value="RRM"/>
    <property type="match status" value="1"/>
</dbReference>
<feature type="region of interest" description="Disordered" evidence="2">
    <location>
        <begin position="1"/>
        <end position="29"/>
    </location>
</feature>
<dbReference type="AlphaFoldDB" id="A0A0N4UK31"/>
<reference evidence="4 6" key="2">
    <citation type="submission" date="2018-11" db="EMBL/GenBank/DDBJ databases">
        <authorList>
            <consortium name="Pathogen Informatics"/>
        </authorList>
    </citation>
    <scope>NUCLEOTIDE SEQUENCE [LARGE SCALE GENOMIC DNA]</scope>
</reference>
<dbReference type="GO" id="GO:0003723">
    <property type="term" value="F:RNA binding"/>
    <property type="evidence" value="ECO:0007669"/>
    <property type="project" value="UniProtKB-UniRule"/>
</dbReference>
<dbReference type="Gene3D" id="3.30.70.330">
    <property type="match status" value="1"/>
</dbReference>
<dbReference type="InterPro" id="IPR050907">
    <property type="entry name" value="SRSF"/>
</dbReference>
<dbReference type="SUPFAM" id="SSF54928">
    <property type="entry name" value="RNA-binding domain, RBD"/>
    <property type="match status" value="1"/>
</dbReference>
<dbReference type="InterPro" id="IPR012677">
    <property type="entry name" value="Nucleotide-bd_a/b_plait_sf"/>
</dbReference>
<dbReference type="InterPro" id="IPR035979">
    <property type="entry name" value="RBD_domain_sf"/>
</dbReference>
<name>A0A0N4UK31_DRAME</name>
<evidence type="ECO:0000313" key="5">
    <source>
        <dbReference type="Proteomes" id="UP000038040"/>
    </source>
</evidence>
<dbReference type="WBParaSite" id="DME_0000805401-mRNA-1">
    <property type="protein sequence ID" value="DME_0000805401-mRNA-1"/>
    <property type="gene ID" value="DME_0000805401"/>
</dbReference>
<evidence type="ECO:0000259" key="3">
    <source>
        <dbReference type="PROSITE" id="PS50102"/>
    </source>
</evidence>
<dbReference type="EMBL" id="UYYG01000049">
    <property type="protein sequence ID" value="VDN52206.1"/>
    <property type="molecule type" value="Genomic_DNA"/>
</dbReference>
<feature type="region of interest" description="Disordered" evidence="2">
    <location>
        <begin position="129"/>
        <end position="208"/>
    </location>
</feature>
<sequence>MKQNSKIFSDRSGSRDRSESPRRRSRSRSTEIAEQLCRLHICNFDESIKKNDIEDAFSYVFYSFNNKLVAFFSYQTNFDLKKFGEIDNIWLASYPPLFAFVTFKDKDDARDALKEMDNAYIGRNRIKVANAHPPRRPGERRPPRRYGGYGGFRGGGSRYGGGPRYGGRSGGYRGGGPRYGGGDRYGGRRRDSFDPLEKGQRTQESIHV</sequence>
<protein>
    <submittedName>
        <fullName evidence="7">RRM domain-containing protein</fullName>
    </submittedName>
</protein>
<feature type="compositionally biased region" description="Gly residues" evidence="2">
    <location>
        <begin position="147"/>
        <end position="184"/>
    </location>
</feature>
<evidence type="ECO:0000313" key="6">
    <source>
        <dbReference type="Proteomes" id="UP000274756"/>
    </source>
</evidence>
<evidence type="ECO:0000313" key="4">
    <source>
        <dbReference type="EMBL" id="VDN52206.1"/>
    </source>
</evidence>
<reference evidence="7" key="1">
    <citation type="submission" date="2017-02" db="UniProtKB">
        <authorList>
            <consortium name="WormBaseParasite"/>
        </authorList>
    </citation>
    <scope>IDENTIFICATION</scope>
</reference>
<accession>A0A0N4UK31</accession>
<feature type="compositionally biased region" description="Basic and acidic residues" evidence="2">
    <location>
        <begin position="8"/>
        <end position="22"/>
    </location>
</feature>
<dbReference type="PROSITE" id="PS50102">
    <property type="entry name" value="RRM"/>
    <property type="match status" value="1"/>
</dbReference>
<keyword evidence="1" id="KW-0694">RNA-binding</keyword>
<dbReference type="Proteomes" id="UP000274756">
    <property type="component" value="Unassembled WGS sequence"/>
</dbReference>
<dbReference type="STRING" id="318479.A0A0N4UK31"/>
<keyword evidence="6" id="KW-1185">Reference proteome</keyword>